<dbReference type="GO" id="GO:0006355">
    <property type="term" value="P:regulation of DNA-templated transcription"/>
    <property type="evidence" value="ECO:0007669"/>
    <property type="project" value="InterPro"/>
</dbReference>
<evidence type="ECO:0000259" key="5">
    <source>
        <dbReference type="PROSITE" id="PS50110"/>
    </source>
</evidence>
<dbReference type="Proteomes" id="UP000440694">
    <property type="component" value="Unassembled WGS sequence"/>
</dbReference>
<reference evidence="6 7" key="1">
    <citation type="submission" date="2019-11" db="EMBL/GenBank/DDBJ databases">
        <title>Identification of a novel strain.</title>
        <authorList>
            <person name="Xu Q."/>
            <person name="Wang G."/>
        </authorList>
    </citation>
    <scope>NUCLEOTIDE SEQUENCE [LARGE SCALE GENOMIC DNA]</scope>
    <source>
        <strain evidence="7">xq</strain>
    </source>
</reference>
<evidence type="ECO:0000313" key="7">
    <source>
        <dbReference type="Proteomes" id="UP000440694"/>
    </source>
</evidence>
<dbReference type="InterPro" id="IPR000792">
    <property type="entry name" value="Tscrpt_reg_LuxR_C"/>
</dbReference>
<dbReference type="Pfam" id="PF00196">
    <property type="entry name" value="GerE"/>
    <property type="match status" value="1"/>
</dbReference>
<proteinExistence type="predicted"/>
<protein>
    <submittedName>
        <fullName evidence="6">Response regulator</fullName>
    </submittedName>
</protein>
<dbReference type="InterPro" id="IPR011006">
    <property type="entry name" value="CheY-like_superfamily"/>
</dbReference>
<dbReference type="Pfam" id="PF00072">
    <property type="entry name" value="Response_reg"/>
    <property type="match status" value="1"/>
</dbReference>
<dbReference type="CDD" id="cd17535">
    <property type="entry name" value="REC_NarL-like"/>
    <property type="match status" value="1"/>
</dbReference>
<feature type="modified residue" description="4-aspartylphosphate" evidence="3">
    <location>
        <position position="53"/>
    </location>
</feature>
<sequence>MKILVVDDHLVVREGIARLLTSAFPGIELETAADVDAALRAYGKDNVDLVILDINLGSGDGFSLLKDLFARNERVRVLVFSMHSETGHVLRALNLGARGYVSKSAPAEELIAAIRAIMASSRYVESRIAADLAESAEVLETPQLTEREADILRKLGQGKSVRDIAAESGRAYKTISNSCGTIKAKLGLRRSLDLVRVSMGADDGKLHRKE</sequence>
<evidence type="ECO:0000256" key="2">
    <source>
        <dbReference type="ARBA" id="ARBA00023125"/>
    </source>
</evidence>
<gene>
    <name evidence="6" type="ORF">GIW81_06025</name>
</gene>
<dbReference type="InterPro" id="IPR058245">
    <property type="entry name" value="NreC/VraR/RcsB-like_REC"/>
</dbReference>
<organism evidence="6 7">
    <name type="scientific">Hyphomicrobium album</name>
    <dbReference type="NCBI Taxonomy" id="2665159"/>
    <lineage>
        <taxon>Bacteria</taxon>
        <taxon>Pseudomonadati</taxon>
        <taxon>Pseudomonadota</taxon>
        <taxon>Alphaproteobacteria</taxon>
        <taxon>Hyphomicrobiales</taxon>
        <taxon>Hyphomicrobiaceae</taxon>
        <taxon>Hyphomicrobium</taxon>
    </lineage>
</organism>
<keyword evidence="7" id="KW-1185">Reference proteome</keyword>
<dbReference type="SUPFAM" id="SSF46894">
    <property type="entry name" value="C-terminal effector domain of the bipartite response regulators"/>
    <property type="match status" value="1"/>
</dbReference>
<dbReference type="SMART" id="SM00448">
    <property type="entry name" value="REC"/>
    <property type="match status" value="1"/>
</dbReference>
<dbReference type="AlphaFoldDB" id="A0A6I3KMF2"/>
<comment type="caution">
    <text evidence="6">The sequence shown here is derived from an EMBL/GenBank/DDBJ whole genome shotgun (WGS) entry which is preliminary data.</text>
</comment>
<feature type="domain" description="Response regulatory" evidence="5">
    <location>
        <begin position="2"/>
        <end position="118"/>
    </location>
</feature>
<accession>A0A6I3KMF2</accession>
<dbReference type="PANTHER" id="PTHR43214">
    <property type="entry name" value="TWO-COMPONENT RESPONSE REGULATOR"/>
    <property type="match status" value="1"/>
</dbReference>
<keyword evidence="2" id="KW-0238">DNA-binding</keyword>
<dbReference type="InterPro" id="IPR001789">
    <property type="entry name" value="Sig_transdc_resp-reg_receiver"/>
</dbReference>
<keyword evidence="1 3" id="KW-0597">Phosphoprotein</keyword>
<dbReference type="RefSeq" id="WP_324614908.1">
    <property type="nucleotide sequence ID" value="NZ_WMBQ01000001.1"/>
</dbReference>
<dbReference type="SMART" id="SM00421">
    <property type="entry name" value="HTH_LUXR"/>
    <property type="match status" value="1"/>
</dbReference>
<dbReference type="GO" id="GO:0000160">
    <property type="term" value="P:phosphorelay signal transduction system"/>
    <property type="evidence" value="ECO:0007669"/>
    <property type="project" value="InterPro"/>
</dbReference>
<feature type="domain" description="HTH luxR-type" evidence="4">
    <location>
        <begin position="137"/>
        <end position="202"/>
    </location>
</feature>
<name>A0A6I3KMF2_9HYPH</name>
<dbReference type="GO" id="GO:0003677">
    <property type="term" value="F:DNA binding"/>
    <property type="evidence" value="ECO:0007669"/>
    <property type="project" value="UniProtKB-KW"/>
</dbReference>
<dbReference type="PROSITE" id="PS50043">
    <property type="entry name" value="HTH_LUXR_2"/>
    <property type="match status" value="1"/>
</dbReference>
<evidence type="ECO:0000256" key="3">
    <source>
        <dbReference type="PROSITE-ProRule" id="PRU00169"/>
    </source>
</evidence>
<evidence type="ECO:0000259" key="4">
    <source>
        <dbReference type="PROSITE" id="PS50043"/>
    </source>
</evidence>
<dbReference type="SUPFAM" id="SSF52172">
    <property type="entry name" value="CheY-like"/>
    <property type="match status" value="1"/>
</dbReference>
<evidence type="ECO:0000313" key="6">
    <source>
        <dbReference type="EMBL" id="MTD93891.1"/>
    </source>
</evidence>
<dbReference type="CDD" id="cd06170">
    <property type="entry name" value="LuxR_C_like"/>
    <property type="match status" value="1"/>
</dbReference>
<dbReference type="Gene3D" id="3.40.50.2300">
    <property type="match status" value="1"/>
</dbReference>
<dbReference type="EMBL" id="WMBQ01000001">
    <property type="protein sequence ID" value="MTD93891.1"/>
    <property type="molecule type" value="Genomic_DNA"/>
</dbReference>
<dbReference type="PANTHER" id="PTHR43214:SF43">
    <property type="entry name" value="TWO-COMPONENT RESPONSE REGULATOR"/>
    <property type="match status" value="1"/>
</dbReference>
<dbReference type="InterPro" id="IPR039420">
    <property type="entry name" value="WalR-like"/>
</dbReference>
<dbReference type="PROSITE" id="PS50110">
    <property type="entry name" value="RESPONSE_REGULATORY"/>
    <property type="match status" value="1"/>
</dbReference>
<dbReference type="InterPro" id="IPR016032">
    <property type="entry name" value="Sig_transdc_resp-reg_C-effctor"/>
</dbReference>
<evidence type="ECO:0000256" key="1">
    <source>
        <dbReference type="ARBA" id="ARBA00022553"/>
    </source>
</evidence>
<dbReference type="PRINTS" id="PR00038">
    <property type="entry name" value="HTHLUXR"/>
</dbReference>